<reference evidence="2" key="1">
    <citation type="journal article" date="2019" name="bioRxiv">
        <title>The Genome of the Zebra Mussel, Dreissena polymorpha: A Resource for Invasive Species Research.</title>
        <authorList>
            <person name="McCartney M.A."/>
            <person name="Auch B."/>
            <person name="Kono T."/>
            <person name="Mallez S."/>
            <person name="Zhang Y."/>
            <person name="Obille A."/>
            <person name="Becker A."/>
            <person name="Abrahante J.E."/>
            <person name="Garbe J."/>
            <person name="Badalamenti J.P."/>
            <person name="Herman A."/>
            <person name="Mangelson H."/>
            <person name="Liachko I."/>
            <person name="Sullivan S."/>
            <person name="Sone E.D."/>
            <person name="Koren S."/>
            <person name="Silverstein K.A.T."/>
            <person name="Beckman K.B."/>
            <person name="Gohl D.M."/>
        </authorList>
    </citation>
    <scope>NUCLEOTIDE SEQUENCE</scope>
    <source>
        <strain evidence="2">Duluth1</strain>
        <tissue evidence="2">Whole animal</tissue>
    </source>
</reference>
<feature type="transmembrane region" description="Helical" evidence="1">
    <location>
        <begin position="12"/>
        <end position="30"/>
    </location>
</feature>
<keyword evidence="1" id="KW-0812">Transmembrane</keyword>
<dbReference type="InterPro" id="IPR029063">
    <property type="entry name" value="SAM-dependent_MTases_sf"/>
</dbReference>
<dbReference type="EMBL" id="JAIWYP010000009">
    <property type="protein sequence ID" value="KAH3771349.1"/>
    <property type="molecule type" value="Genomic_DNA"/>
</dbReference>
<keyword evidence="3" id="KW-1185">Reference proteome</keyword>
<accession>A0A9D4IFC8</accession>
<organism evidence="2 3">
    <name type="scientific">Dreissena polymorpha</name>
    <name type="common">Zebra mussel</name>
    <name type="synonym">Mytilus polymorpha</name>
    <dbReference type="NCBI Taxonomy" id="45954"/>
    <lineage>
        <taxon>Eukaryota</taxon>
        <taxon>Metazoa</taxon>
        <taxon>Spiralia</taxon>
        <taxon>Lophotrochozoa</taxon>
        <taxon>Mollusca</taxon>
        <taxon>Bivalvia</taxon>
        <taxon>Autobranchia</taxon>
        <taxon>Heteroconchia</taxon>
        <taxon>Euheterodonta</taxon>
        <taxon>Imparidentia</taxon>
        <taxon>Neoheterodontei</taxon>
        <taxon>Myida</taxon>
        <taxon>Dreissenoidea</taxon>
        <taxon>Dreissenidae</taxon>
        <taxon>Dreissena</taxon>
    </lineage>
</organism>
<gene>
    <name evidence="2" type="ORF">DPMN_172664</name>
</gene>
<comment type="caution">
    <text evidence="2">The sequence shown here is derived from an EMBL/GenBank/DDBJ whole genome shotgun (WGS) entry which is preliminary data.</text>
</comment>
<evidence type="ECO:0008006" key="4">
    <source>
        <dbReference type="Google" id="ProtNLM"/>
    </source>
</evidence>
<dbReference type="Pfam" id="PF05219">
    <property type="entry name" value="DREV"/>
    <property type="match status" value="1"/>
</dbReference>
<evidence type="ECO:0000313" key="2">
    <source>
        <dbReference type="EMBL" id="KAH3771349.1"/>
    </source>
</evidence>
<keyword evidence="1" id="KW-1133">Transmembrane helix</keyword>
<dbReference type="Proteomes" id="UP000828390">
    <property type="component" value="Unassembled WGS sequence"/>
</dbReference>
<sequence length="324" mass="37055">MGVKKSIKCAAIVLGGCCTVYVFLLIWELYSFTGRRGRMTLDMTINDRMIVDEKHKEDSHEYWYFVDKTALSEDISEKFLQYHKDAETQEFLGKCNEKANWVFTQIYYLLAESVMSWFMEYTSIYGWLGSGHMFVLSRAQFMTLLNIKDNWMGQSMIDLGAGDGTVTEKMSPFFRQVFATDASGPMVTRLKSKGFRILDIDKWNNGSLQYDLVSCLNLLDRADKPVSILHSIKRVLKPGGRVLIALVLPFSSFVEFGSKDNLPTETLNIEGSTFEAQCNSFVKDVVEPAGFVLERFTRVPYLCEGDMQTSFYVLDDAVFVLRHK</sequence>
<keyword evidence="1" id="KW-0472">Membrane</keyword>
<evidence type="ECO:0000256" key="1">
    <source>
        <dbReference type="SAM" id="Phobius"/>
    </source>
</evidence>
<dbReference type="AlphaFoldDB" id="A0A9D4IFC8"/>
<evidence type="ECO:0000313" key="3">
    <source>
        <dbReference type="Proteomes" id="UP000828390"/>
    </source>
</evidence>
<protein>
    <recommendedName>
        <fullName evidence="4">Methyltransferase-like protein 9</fullName>
    </recommendedName>
</protein>
<dbReference type="GO" id="GO:0106370">
    <property type="term" value="F:protein-L-histidine N-pros-methyltransferase activity"/>
    <property type="evidence" value="ECO:0007669"/>
    <property type="project" value="InterPro"/>
</dbReference>
<dbReference type="InterPro" id="IPR007884">
    <property type="entry name" value="METL9"/>
</dbReference>
<dbReference type="PANTHER" id="PTHR12890">
    <property type="entry name" value="DREV PROTEIN"/>
    <property type="match status" value="1"/>
</dbReference>
<dbReference type="Gene3D" id="3.40.50.150">
    <property type="entry name" value="Vaccinia Virus protein VP39"/>
    <property type="match status" value="1"/>
</dbReference>
<reference evidence="2" key="2">
    <citation type="submission" date="2020-11" db="EMBL/GenBank/DDBJ databases">
        <authorList>
            <person name="McCartney M.A."/>
            <person name="Auch B."/>
            <person name="Kono T."/>
            <person name="Mallez S."/>
            <person name="Becker A."/>
            <person name="Gohl D.M."/>
            <person name="Silverstein K.A.T."/>
            <person name="Koren S."/>
            <person name="Bechman K.B."/>
            <person name="Herman A."/>
            <person name="Abrahante J.E."/>
            <person name="Garbe J."/>
        </authorList>
    </citation>
    <scope>NUCLEOTIDE SEQUENCE</scope>
    <source>
        <strain evidence="2">Duluth1</strain>
        <tissue evidence="2">Whole animal</tissue>
    </source>
</reference>
<dbReference type="SUPFAM" id="SSF53335">
    <property type="entry name" value="S-adenosyl-L-methionine-dependent methyltransferases"/>
    <property type="match status" value="1"/>
</dbReference>
<proteinExistence type="predicted"/>
<dbReference type="PANTHER" id="PTHR12890:SF0">
    <property type="entry name" value="PROTEIN-L-HISTIDINE N-PROS-METHYLTRANSFERASE"/>
    <property type="match status" value="1"/>
</dbReference>
<name>A0A9D4IFC8_DREPO</name>
<dbReference type="CDD" id="cd02440">
    <property type="entry name" value="AdoMet_MTases"/>
    <property type="match status" value="1"/>
</dbReference>